<dbReference type="GO" id="GO:0016787">
    <property type="term" value="F:hydrolase activity"/>
    <property type="evidence" value="ECO:0007669"/>
    <property type="project" value="UniProtKB-KW"/>
</dbReference>
<dbReference type="GO" id="GO:0003724">
    <property type="term" value="F:RNA helicase activity"/>
    <property type="evidence" value="ECO:0007669"/>
    <property type="project" value="UniProtKB-EC"/>
</dbReference>
<keyword evidence="2" id="KW-0347">Helicase</keyword>
<dbReference type="Proteomes" id="UP001632038">
    <property type="component" value="Unassembled WGS sequence"/>
</dbReference>
<evidence type="ECO:0000313" key="2">
    <source>
        <dbReference type="EMBL" id="KAL3613125.1"/>
    </source>
</evidence>
<evidence type="ECO:0000256" key="1">
    <source>
        <dbReference type="SAM" id="SignalP"/>
    </source>
</evidence>
<keyword evidence="3" id="KW-1185">Reference proteome</keyword>
<reference evidence="3" key="1">
    <citation type="journal article" date="2024" name="IScience">
        <title>Strigolactones Initiate the Formation of Haustorium-like Structures in Castilleja.</title>
        <authorList>
            <person name="Buerger M."/>
            <person name="Peterson D."/>
            <person name="Chory J."/>
        </authorList>
    </citation>
    <scope>NUCLEOTIDE SEQUENCE [LARGE SCALE GENOMIC DNA]</scope>
</reference>
<dbReference type="EMBL" id="JAVIJP010000291">
    <property type="protein sequence ID" value="KAL3613125.1"/>
    <property type="molecule type" value="Genomic_DNA"/>
</dbReference>
<keyword evidence="2" id="KW-0378">Hydrolase</keyword>
<comment type="caution">
    <text evidence="2">The sequence shown here is derived from an EMBL/GenBank/DDBJ whole genome shotgun (WGS) entry which is preliminary data.</text>
</comment>
<feature type="signal peptide" evidence="1">
    <location>
        <begin position="1"/>
        <end position="17"/>
    </location>
</feature>
<dbReference type="EC" id="3.6.4.13" evidence="2"/>
<dbReference type="AlphaFoldDB" id="A0ABD3B6X9"/>
<keyword evidence="2" id="KW-0547">Nucleotide-binding</keyword>
<organism evidence="2 3">
    <name type="scientific">Castilleja foliolosa</name>
    <dbReference type="NCBI Taxonomy" id="1961234"/>
    <lineage>
        <taxon>Eukaryota</taxon>
        <taxon>Viridiplantae</taxon>
        <taxon>Streptophyta</taxon>
        <taxon>Embryophyta</taxon>
        <taxon>Tracheophyta</taxon>
        <taxon>Spermatophyta</taxon>
        <taxon>Magnoliopsida</taxon>
        <taxon>eudicotyledons</taxon>
        <taxon>Gunneridae</taxon>
        <taxon>Pentapetalae</taxon>
        <taxon>asterids</taxon>
        <taxon>lamiids</taxon>
        <taxon>Lamiales</taxon>
        <taxon>Orobanchaceae</taxon>
        <taxon>Pedicularideae</taxon>
        <taxon>Castillejinae</taxon>
        <taxon>Castilleja</taxon>
    </lineage>
</organism>
<gene>
    <name evidence="2" type="primary">DDX46_1</name>
    <name evidence="2" type="ORF">CASFOL_043027</name>
</gene>
<sequence>MLLKLALLEILVRIALAIISSLLNKIPSNVLQKDEALALISEYSEAGITVRGTYVPPGKAPPEGERKLYLAIGMITYNFLNITSLGYIKASYRVAVSLQPVEPSVSISKMLSLSFCY</sequence>
<protein>
    <submittedName>
        <fullName evidence="2">ATP-dependent RNA helicase ddx46</fullName>
        <ecNumber evidence="2">3.6.4.13</ecNumber>
    </submittedName>
</protein>
<keyword evidence="2" id="KW-0067">ATP-binding</keyword>
<accession>A0ABD3B6X9</accession>
<feature type="chain" id="PRO_5044792678" evidence="1">
    <location>
        <begin position="18"/>
        <end position="117"/>
    </location>
</feature>
<evidence type="ECO:0000313" key="3">
    <source>
        <dbReference type="Proteomes" id="UP001632038"/>
    </source>
</evidence>
<proteinExistence type="predicted"/>
<keyword evidence="1" id="KW-0732">Signal</keyword>
<name>A0ABD3B6X9_9LAMI</name>